<proteinExistence type="predicted"/>
<protein>
    <submittedName>
        <fullName evidence="1">Uncharacterized protein</fullName>
    </submittedName>
</protein>
<organism evidence="1 2">
    <name type="scientific">Didymodactylos carnosus</name>
    <dbReference type="NCBI Taxonomy" id="1234261"/>
    <lineage>
        <taxon>Eukaryota</taxon>
        <taxon>Metazoa</taxon>
        <taxon>Spiralia</taxon>
        <taxon>Gnathifera</taxon>
        <taxon>Rotifera</taxon>
        <taxon>Eurotatoria</taxon>
        <taxon>Bdelloidea</taxon>
        <taxon>Philodinida</taxon>
        <taxon>Philodinidae</taxon>
        <taxon>Didymodactylos</taxon>
    </lineage>
</organism>
<evidence type="ECO:0000313" key="2">
    <source>
        <dbReference type="Proteomes" id="UP000681722"/>
    </source>
</evidence>
<evidence type="ECO:0000313" key="1">
    <source>
        <dbReference type="EMBL" id="CAF4450406.1"/>
    </source>
</evidence>
<dbReference type="Proteomes" id="UP000681722">
    <property type="component" value="Unassembled WGS sequence"/>
</dbReference>
<reference evidence="1" key="1">
    <citation type="submission" date="2021-02" db="EMBL/GenBank/DDBJ databases">
        <authorList>
            <person name="Nowell W R."/>
        </authorList>
    </citation>
    <scope>NUCLEOTIDE SEQUENCE</scope>
</reference>
<feature type="non-terminal residue" evidence="1">
    <location>
        <position position="153"/>
    </location>
</feature>
<sequence length="153" mass="17717">MQYDETYSTIAKKTKKNSARFAGAKVTLTIWVTELMTGVPVNQATVLILNKTQETNQQGLCTIQNFKTDDRNEDILVVEKGEDLCMLVNFYSYALDSNIYVWHVFDDRRLYKPKKDVYVKGYVRLLKLEQSSLKLNNYGAFDIKFKLPDNVNL</sequence>
<dbReference type="AlphaFoldDB" id="A0A8S2WM31"/>
<comment type="caution">
    <text evidence="1">The sequence shown here is derived from an EMBL/GenBank/DDBJ whole genome shotgun (WGS) entry which is preliminary data.</text>
</comment>
<name>A0A8S2WM31_9BILA</name>
<accession>A0A8S2WM31</accession>
<gene>
    <name evidence="1" type="ORF">SRO942_LOCUS42203</name>
</gene>
<dbReference type="EMBL" id="CAJOBC010097860">
    <property type="protein sequence ID" value="CAF4450406.1"/>
    <property type="molecule type" value="Genomic_DNA"/>
</dbReference>
<feature type="non-terminal residue" evidence="1">
    <location>
        <position position="1"/>
    </location>
</feature>